<reference evidence="1 2" key="1">
    <citation type="submission" date="2019-02" db="EMBL/GenBank/DDBJ databases">
        <title>Sequencing the genomes of 1000 actinobacteria strains.</title>
        <authorList>
            <person name="Klenk H.-P."/>
        </authorList>
    </citation>
    <scope>NUCLEOTIDE SEQUENCE [LARGE SCALE GENOMIC DNA]</scope>
    <source>
        <strain evidence="1 2">DSM 17364</strain>
    </source>
</reference>
<accession>A0A4Q8AGM8</accession>
<protein>
    <submittedName>
        <fullName evidence="1">Uncharacterized protein</fullName>
    </submittedName>
</protein>
<sequence>MPINYGPPANPQIDEELRPVRTTLLRRISRRRNLKRASLSAAAVAALSLGGVSVATGFDREADQVTAEFITKPQYVEQFAECMKALGWDPLWGSSDPEAPADVPAVHFTYPGSVNVEIGEDARACRAILSRQVGEPITPDF</sequence>
<evidence type="ECO:0000313" key="1">
    <source>
        <dbReference type="EMBL" id="RZU62873.1"/>
    </source>
</evidence>
<dbReference type="Proteomes" id="UP000292685">
    <property type="component" value="Unassembled WGS sequence"/>
</dbReference>
<gene>
    <name evidence="1" type="ORF">EV380_2478</name>
</gene>
<dbReference type="OrthoDB" id="4964010at2"/>
<dbReference type="EMBL" id="SHLA01000001">
    <property type="protein sequence ID" value="RZU62873.1"/>
    <property type="molecule type" value="Genomic_DNA"/>
</dbReference>
<comment type="caution">
    <text evidence="1">The sequence shown here is derived from an EMBL/GenBank/DDBJ whole genome shotgun (WGS) entry which is preliminary data.</text>
</comment>
<dbReference type="AlphaFoldDB" id="A0A4Q8AGM8"/>
<evidence type="ECO:0000313" key="2">
    <source>
        <dbReference type="Proteomes" id="UP000292685"/>
    </source>
</evidence>
<dbReference type="RefSeq" id="WP_130451386.1">
    <property type="nucleotide sequence ID" value="NZ_SHLA01000001.1"/>
</dbReference>
<organism evidence="1 2">
    <name type="scientific">Zhihengliuella halotolerans</name>
    <dbReference type="NCBI Taxonomy" id="370736"/>
    <lineage>
        <taxon>Bacteria</taxon>
        <taxon>Bacillati</taxon>
        <taxon>Actinomycetota</taxon>
        <taxon>Actinomycetes</taxon>
        <taxon>Micrococcales</taxon>
        <taxon>Micrococcaceae</taxon>
        <taxon>Zhihengliuella</taxon>
    </lineage>
</organism>
<proteinExistence type="predicted"/>
<name>A0A4Q8AGM8_9MICC</name>
<keyword evidence="2" id="KW-1185">Reference proteome</keyword>